<dbReference type="Pfam" id="PF07022">
    <property type="entry name" value="Phage_CI_repr"/>
    <property type="match status" value="1"/>
</dbReference>
<evidence type="ECO:0000259" key="2">
    <source>
        <dbReference type="Pfam" id="PF07022"/>
    </source>
</evidence>
<keyword evidence="4" id="KW-1185">Reference proteome</keyword>
<evidence type="ECO:0000313" key="4">
    <source>
        <dbReference type="Proteomes" id="UP001524499"/>
    </source>
</evidence>
<protein>
    <submittedName>
        <fullName evidence="3">Helix-turn-helix domain containing protein</fullName>
    </submittedName>
</protein>
<accession>A0ABT1TCT5</accession>
<dbReference type="RefSeq" id="WP_256600953.1">
    <property type="nucleotide sequence ID" value="NZ_JANIBJ010000005.1"/>
</dbReference>
<keyword evidence="1" id="KW-0175">Coiled coil</keyword>
<organism evidence="3 4">
    <name type="scientific">Methylomonas subterranea</name>
    <dbReference type="NCBI Taxonomy" id="2952225"/>
    <lineage>
        <taxon>Bacteria</taxon>
        <taxon>Pseudomonadati</taxon>
        <taxon>Pseudomonadota</taxon>
        <taxon>Gammaproteobacteria</taxon>
        <taxon>Methylococcales</taxon>
        <taxon>Methylococcaceae</taxon>
        <taxon>Methylomonas</taxon>
    </lineage>
</organism>
<proteinExistence type="predicted"/>
<dbReference type="Proteomes" id="UP001524499">
    <property type="component" value="Unassembled WGS sequence"/>
</dbReference>
<sequence>MNTSANNVIDRLALIFEAKNDSDLCKYLGLARTTLSTWRGRDSVPYAICVQIAQEKGISLDWLLAGEGPMYRNQVAEVSEGYTLDQRHTNLLALFDAVTDEQQREILAAAQEKERLNRLEEQLGALAKKLG</sequence>
<dbReference type="Gene3D" id="1.10.260.40">
    <property type="entry name" value="lambda repressor-like DNA-binding domains"/>
    <property type="match status" value="1"/>
</dbReference>
<comment type="caution">
    <text evidence="3">The sequence shown here is derived from an EMBL/GenBank/DDBJ whole genome shotgun (WGS) entry which is preliminary data.</text>
</comment>
<name>A0ABT1TCT5_9GAMM</name>
<dbReference type="InterPro" id="IPR010982">
    <property type="entry name" value="Lambda_DNA-bd_dom_sf"/>
</dbReference>
<evidence type="ECO:0000256" key="1">
    <source>
        <dbReference type="SAM" id="Coils"/>
    </source>
</evidence>
<dbReference type="InterPro" id="IPR010744">
    <property type="entry name" value="Phage_CI_N"/>
</dbReference>
<feature type="coiled-coil region" evidence="1">
    <location>
        <begin position="99"/>
        <end position="129"/>
    </location>
</feature>
<feature type="domain" description="Bacteriophage CI repressor N-terminal" evidence="2">
    <location>
        <begin position="8"/>
        <end position="71"/>
    </location>
</feature>
<gene>
    <name evidence="3" type="ORF">NP590_04040</name>
</gene>
<dbReference type="EMBL" id="JANIBJ010000005">
    <property type="protein sequence ID" value="MCQ8103268.1"/>
    <property type="molecule type" value="Genomic_DNA"/>
</dbReference>
<dbReference type="SUPFAM" id="SSF47413">
    <property type="entry name" value="lambda repressor-like DNA-binding domains"/>
    <property type="match status" value="1"/>
</dbReference>
<reference evidence="3 4" key="1">
    <citation type="submission" date="2022-07" db="EMBL/GenBank/DDBJ databases">
        <title>Methylomonas rivi sp. nov., Methylomonas rosea sp. nov., Methylomonas aureus sp. nov. and Methylomonas subterranea sp. nov., four novel methanotrophs isolated from a freshwater creek and the deep terrestrial subsurface.</title>
        <authorList>
            <person name="Abin C."/>
            <person name="Sankaranarayanan K."/>
            <person name="Garner C."/>
            <person name="Sindelar R."/>
            <person name="Kotary K."/>
            <person name="Garner R."/>
            <person name="Barclay S."/>
            <person name="Lawson P."/>
            <person name="Krumholz L."/>
        </authorList>
    </citation>
    <scope>NUCLEOTIDE SEQUENCE [LARGE SCALE GENOMIC DNA]</scope>
    <source>
        <strain evidence="3 4">SURF-2</strain>
    </source>
</reference>
<evidence type="ECO:0000313" key="3">
    <source>
        <dbReference type="EMBL" id="MCQ8103268.1"/>
    </source>
</evidence>